<sequence length="482" mass="53203">MSESTMKTINVEYAIIGAGTSGLGAYSKISRKTDSVLMIQDGPYGTTCARVGCMPSKLLITASDYAHHLTTSDFFGVSSEGHVDGHKVFERLRRERDQRFVANNLRYVDKIPPHHKLEGRARFIGPGHLRVGDSVEVKAEKFILACGSRPAVSQVFEPVMERVLTSDTVFELEDLPHSIAVIGMGVIALELGQALHRLGVDTTIYGRSGKINALTHPDMQQEALDILSAELDIYPSGQVVSTWQDAEGAWIEFEQPNGQRVTKVFDRVLVATGRISNVDQLGMEHTGAEFTEAGKVVFDPQTMLCSDSPIFIAGDASEYLPVWHEAFDEGRIAADNALNYPDPVPVDRRPPLMVFFTDPQIAIIGQSFRELEGLEIVIGELPFASPRHVVWNKVEGRIQVYLDARTGVILGAELLGYQAEHLAHLLALAITHSMTAEQVLMMPVYHPSAEELLRDVLIDAREKRRVYAAETMIHSNSVPAYS</sequence>
<name>A0A1I7C5U5_9GAMM</name>
<evidence type="ECO:0000256" key="1">
    <source>
        <dbReference type="ARBA" id="ARBA00007532"/>
    </source>
</evidence>
<comment type="similarity">
    <text evidence="1">Belongs to the class-I pyridine nucleotide-disulfide oxidoreductase family.</text>
</comment>
<dbReference type="InterPro" id="IPR016156">
    <property type="entry name" value="FAD/NAD-linked_Rdtase_dimer_sf"/>
</dbReference>
<dbReference type="InterPro" id="IPR036188">
    <property type="entry name" value="FAD/NAD-bd_sf"/>
</dbReference>
<evidence type="ECO:0000259" key="8">
    <source>
        <dbReference type="Pfam" id="PF07992"/>
    </source>
</evidence>
<dbReference type="InterPro" id="IPR001100">
    <property type="entry name" value="Pyr_nuc-diS_OxRdtase"/>
</dbReference>
<dbReference type="EMBL" id="FPAQ01000036">
    <property type="protein sequence ID" value="SFT94768.1"/>
    <property type="molecule type" value="Genomic_DNA"/>
</dbReference>
<keyword evidence="2" id="KW-0285">Flavoprotein</keyword>
<dbReference type="Gene3D" id="3.30.390.30">
    <property type="match status" value="1"/>
</dbReference>
<dbReference type="NCBIfam" id="NF004939">
    <property type="entry name" value="PRK06292.1-1"/>
    <property type="match status" value="1"/>
</dbReference>
<dbReference type="PRINTS" id="PR00411">
    <property type="entry name" value="PNDRDTASEI"/>
</dbReference>
<dbReference type="GO" id="GO:0050660">
    <property type="term" value="F:flavin adenine dinucleotide binding"/>
    <property type="evidence" value="ECO:0007669"/>
    <property type="project" value="TreeGrafter"/>
</dbReference>
<dbReference type="Pfam" id="PF02852">
    <property type="entry name" value="Pyr_redox_dim"/>
    <property type="match status" value="1"/>
</dbReference>
<evidence type="ECO:0000256" key="3">
    <source>
        <dbReference type="ARBA" id="ARBA00022827"/>
    </source>
</evidence>
<feature type="active site" description="Proton acceptor" evidence="4">
    <location>
        <position position="446"/>
    </location>
</feature>
<dbReference type="PIRSF" id="PIRSF000350">
    <property type="entry name" value="Mercury_reductase_MerA"/>
    <property type="match status" value="1"/>
</dbReference>
<feature type="domain" description="Pyridine nucleotide-disulphide oxidoreductase dimerisation" evidence="7">
    <location>
        <begin position="354"/>
        <end position="454"/>
    </location>
</feature>
<keyword evidence="5" id="KW-0520">NAD</keyword>
<comment type="cofactor">
    <cofactor evidence="5">
        <name>FAD</name>
        <dbReference type="ChEBI" id="CHEBI:57692"/>
    </cofactor>
    <text evidence="5">Binds 1 FAD per subunit.</text>
</comment>
<dbReference type="PANTHER" id="PTHR43014:SF4">
    <property type="entry name" value="PYRIDINE NUCLEOTIDE-DISULFIDE OXIDOREDUCTASE RCLA-RELATED"/>
    <property type="match status" value="1"/>
</dbReference>
<keyword evidence="5" id="KW-0547">Nucleotide-binding</keyword>
<dbReference type="RefSeq" id="WP_175535107.1">
    <property type="nucleotide sequence ID" value="NZ_FPAQ01000036.1"/>
</dbReference>
<dbReference type="PANTHER" id="PTHR43014">
    <property type="entry name" value="MERCURIC REDUCTASE"/>
    <property type="match status" value="1"/>
</dbReference>
<dbReference type="SUPFAM" id="SSF51905">
    <property type="entry name" value="FAD/NAD(P)-binding domain"/>
    <property type="match status" value="1"/>
</dbReference>
<dbReference type="Gene3D" id="3.50.50.60">
    <property type="entry name" value="FAD/NAD(P)-binding domain"/>
    <property type="match status" value="2"/>
</dbReference>
<keyword evidence="3 5" id="KW-0274">FAD</keyword>
<evidence type="ECO:0000259" key="7">
    <source>
        <dbReference type="Pfam" id="PF02852"/>
    </source>
</evidence>
<dbReference type="SUPFAM" id="SSF55424">
    <property type="entry name" value="FAD/NAD-linked reductases, dimerisation (C-terminal) domain"/>
    <property type="match status" value="1"/>
</dbReference>
<evidence type="ECO:0000256" key="5">
    <source>
        <dbReference type="PIRSR" id="PIRSR000350-3"/>
    </source>
</evidence>
<dbReference type="InterPro" id="IPR023753">
    <property type="entry name" value="FAD/NAD-binding_dom"/>
</dbReference>
<proteinExistence type="inferred from homology"/>
<dbReference type="Pfam" id="PF07992">
    <property type="entry name" value="Pyr_redox_2"/>
    <property type="match status" value="1"/>
</dbReference>
<dbReference type="AlphaFoldDB" id="A0A1I7C5U5"/>
<evidence type="ECO:0000256" key="4">
    <source>
        <dbReference type="PIRSR" id="PIRSR000350-2"/>
    </source>
</evidence>
<evidence type="ECO:0000256" key="6">
    <source>
        <dbReference type="PIRSR" id="PIRSR000350-4"/>
    </source>
</evidence>
<evidence type="ECO:0000313" key="9">
    <source>
        <dbReference type="EMBL" id="SFT94768.1"/>
    </source>
</evidence>
<gene>
    <name evidence="9" type="ORF">SAMN04487956_13624</name>
</gene>
<reference evidence="9 10" key="1">
    <citation type="submission" date="2016-10" db="EMBL/GenBank/DDBJ databases">
        <authorList>
            <person name="de Groot N.N."/>
        </authorList>
    </citation>
    <scope>NUCLEOTIDE SEQUENCE [LARGE SCALE GENOMIC DNA]</scope>
    <source>
        <strain evidence="9 10">CGMCC 1.6493</strain>
    </source>
</reference>
<accession>A0A1I7C5U5</accession>
<dbReference type="InterPro" id="IPR004099">
    <property type="entry name" value="Pyr_nucl-diS_OxRdtase_dimer"/>
</dbReference>
<dbReference type="GO" id="GO:0003955">
    <property type="term" value="F:NAD(P)H dehydrogenase (quinone) activity"/>
    <property type="evidence" value="ECO:0007669"/>
    <property type="project" value="TreeGrafter"/>
</dbReference>
<feature type="binding site" evidence="5">
    <location>
        <position position="273"/>
    </location>
    <ligand>
        <name>NAD(+)</name>
        <dbReference type="ChEBI" id="CHEBI:57540"/>
    </ligand>
</feature>
<protein>
    <submittedName>
        <fullName evidence="9">Dihydrolipoamide dehydrogenase</fullName>
    </submittedName>
</protein>
<feature type="binding site" evidence="5">
    <location>
        <position position="315"/>
    </location>
    <ligand>
        <name>FAD</name>
        <dbReference type="ChEBI" id="CHEBI:57692"/>
    </ligand>
</feature>
<dbReference type="Proteomes" id="UP000199594">
    <property type="component" value="Unassembled WGS sequence"/>
</dbReference>
<feature type="domain" description="FAD/NAD(P)-binding" evidence="8">
    <location>
        <begin position="13"/>
        <end position="330"/>
    </location>
</feature>
<feature type="disulfide bond" description="Redox-active" evidence="6">
    <location>
        <begin position="48"/>
        <end position="53"/>
    </location>
</feature>
<evidence type="ECO:0000313" key="10">
    <source>
        <dbReference type="Proteomes" id="UP000199594"/>
    </source>
</evidence>
<evidence type="ECO:0000256" key="2">
    <source>
        <dbReference type="ARBA" id="ARBA00022630"/>
    </source>
</evidence>
<organism evidence="9 10">
    <name type="scientific">Halomonas saccharevitans</name>
    <dbReference type="NCBI Taxonomy" id="416872"/>
    <lineage>
        <taxon>Bacteria</taxon>
        <taxon>Pseudomonadati</taxon>
        <taxon>Pseudomonadota</taxon>
        <taxon>Gammaproteobacteria</taxon>
        <taxon>Oceanospirillales</taxon>
        <taxon>Halomonadaceae</taxon>
        <taxon>Halomonas</taxon>
    </lineage>
</organism>
<feature type="binding site" evidence="5">
    <location>
        <position position="57"/>
    </location>
    <ligand>
        <name>FAD</name>
        <dbReference type="ChEBI" id="CHEBI:57692"/>
    </ligand>
</feature>
<dbReference type="PRINTS" id="PR00368">
    <property type="entry name" value="FADPNR"/>
</dbReference>
<feature type="binding site" evidence="5">
    <location>
        <begin position="183"/>
        <end position="190"/>
    </location>
    <ligand>
        <name>NAD(+)</name>
        <dbReference type="ChEBI" id="CHEBI:57540"/>
    </ligand>
</feature>